<organism evidence="4 5">
    <name type="scientific">Wickerhamomyces pijperi</name>
    <name type="common">Yeast</name>
    <name type="synonym">Pichia pijperi</name>
    <dbReference type="NCBI Taxonomy" id="599730"/>
    <lineage>
        <taxon>Eukaryota</taxon>
        <taxon>Fungi</taxon>
        <taxon>Dikarya</taxon>
        <taxon>Ascomycota</taxon>
        <taxon>Saccharomycotina</taxon>
        <taxon>Saccharomycetes</taxon>
        <taxon>Phaffomycetales</taxon>
        <taxon>Wickerhamomycetaceae</taxon>
        <taxon>Wickerhamomyces</taxon>
    </lineage>
</organism>
<dbReference type="GO" id="GO:0005886">
    <property type="term" value="C:plasma membrane"/>
    <property type="evidence" value="ECO:0007669"/>
    <property type="project" value="InterPro"/>
</dbReference>
<evidence type="ECO:0000313" key="5">
    <source>
        <dbReference type="Proteomes" id="UP000774326"/>
    </source>
</evidence>
<dbReference type="GO" id="GO:0098552">
    <property type="term" value="C:side of membrane"/>
    <property type="evidence" value="ECO:0007669"/>
    <property type="project" value="UniProtKB-ARBA"/>
</dbReference>
<protein>
    <recommendedName>
        <fullName evidence="3">Band 7 domain-containing protein</fullName>
    </recommendedName>
</protein>
<keyword evidence="5" id="KW-1185">Reference proteome</keyword>
<dbReference type="InterPro" id="IPR001972">
    <property type="entry name" value="Stomatin_HflK_fam"/>
</dbReference>
<evidence type="ECO:0000256" key="1">
    <source>
        <dbReference type="ARBA" id="ARBA00008164"/>
    </source>
</evidence>
<dbReference type="FunFam" id="3.30.479.30:FF:000004">
    <property type="entry name" value="Putative membrane protease family, stomatin"/>
    <property type="match status" value="1"/>
</dbReference>
<dbReference type="Pfam" id="PF01145">
    <property type="entry name" value="Band_7"/>
    <property type="match status" value="1"/>
</dbReference>
<dbReference type="InterPro" id="IPR001107">
    <property type="entry name" value="Band_7"/>
</dbReference>
<evidence type="ECO:0000256" key="2">
    <source>
        <dbReference type="SAM" id="MobiDB-lite"/>
    </source>
</evidence>
<dbReference type="SUPFAM" id="SSF117892">
    <property type="entry name" value="Band 7/SPFH domain"/>
    <property type="match status" value="1"/>
</dbReference>
<name>A0A9P8QBY6_WICPI</name>
<dbReference type="Gene3D" id="3.30.479.30">
    <property type="entry name" value="Band 7 domain"/>
    <property type="match status" value="1"/>
</dbReference>
<dbReference type="PRINTS" id="PR00721">
    <property type="entry name" value="STOMATIN"/>
</dbReference>
<dbReference type="InterPro" id="IPR036013">
    <property type="entry name" value="Band_7/SPFH_dom_sf"/>
</dbReference>
<accession>A0A9P8QBY6</accession>
<dbReference type="AlphaFoldDB" id="A0A9P8QBY6"/>
<dbReference type="PANTHER" id="PTHR10264:SF19">
    <property type="entry name" value="AT06885P-RELATED"/>
    <property type="match status" value="1"/>
</dbReference>
<comment type="caution">
    <text evidence="4">The sequence shown here is derived from an EMBL/GenBank/DDBJ whole genome shotgun (WGS) entry which is preliminary data.</text>
</comment>
<reference evidence="4" key="2">
    <citation type="submission" date="2021-01" db="EMBL/GenBank/DDBJ databases">
        <authorList>
            <person name="Schikora-Tamarit M.A."/>
        </authorList>
    </citation>
    <scope>NUCLEOTIDE SEQUENCE</scope>
    <source>
        <strain evidence="4">CBS2887</strain>
    </source>
</reference>
<dbReference type="PANTHER" id="PTHR10264">
    <property type="entry name" value="BAND 7 PROTEIN-RELATED"/>
    <property type="match status" value="1"/>
</dbReference>
<dbReference type="OrthoDB" id="2105077at2759"/>
<feature type="region of interest" description="Disordered" evidence="2">
    <location>
        <begin position="1"/>
        <end position="40"/>
    </location>
</feature>
<dbReference type="SMART" id="SM00244">
    <property type="entry name" value="PHB"/>
    <property type="match status" value="1"/>
</dbReference>
<dbReference type="Gene3D" id="6.10.250.2090">
    <property type="match status" value="1"/>
</dbReference>
<sequence>MSSENSTMQQEQSSSELLVKPSSRNNKGNNNTKKMSNSVNKQPSTIKAFTYAKTYQTQPEGTYQSFIQSMGNFFGSLGTVPCCFCCKTPYVDVRQGHVGLVTKFGELSRVADPGSLYVNPWSEKYYSVSIMTQVNEVPHQSCLTRDNVVVSVSSVIYYNIVEPEKAIFGISNISNALVERTQTILRDVIGSTALQQVIEHREQIAENIEKIISGVAYGWGVNVESILIKDLQLNADVSQSLSQAAQAKRVGEAKIITAKAEVESAKLMRKAADILASDAAMQIRYLDAMQNMAKSSHSKVIFMPGNNESAGKDFVPRVVDRKADGEDGESTDAAAAAAAGSSQLNDSDIVKQVQVIESLNQ</sequence>
<reference evidence="4" key="1">
    <citation type="journal article" date="2021" name="Open Biol.">
        <title>Shared evolutionary footprints suggest mitochondrial oxidative damage underlies multiple complex I losses in fungi.</title>
        <authorList>
            <person name="Schikora-Tamarit M.A."/>
            <person name="Marcet-Houben M."/>
            <person name="Nosek J."/>
            <person name="Gabaldon T."/>
        </authorList>
    </citation>
    <scope>NUCLEOTIDE SEQUENCE</scope>
    <source>
        <strain evidence="4">CBS2887</strain>
    </source>
</reference>
<dbReference type="Proteomes" id="UP000774326">
    <property type="component" value="Unassembled WGS sequence"/>
</dbReference>
<evidence type="ECO:0000259" key="3">
    <source>
        <dbReference type="SMART" id="SM00244"/>
    </source>
</evidence>
<dbReference type="EMBL" id="JAEUBG010001265">
    <property type="protein sequence ID" value="KAH3686680.1"/>
    <property type="molecule type" value="Genomic_DNA"/>
</dbReference>
<dbReference type="InterPro" id="IPR043202">
    <property type="entry name" value="Band-7_stomatin-like"/>
</dbReference>
<evidence type="ECO:0000313" key="4">
    <source>
        <dbReference type="EMBL" id="KAH3686680.1"/>
    </source>
</evidence>
<proteinExistence type="inferred from homology"/>
<gene>
    <name evidence="4" type="ORF">WICPIJ_002324</name>
</gene>
<comment type="similarity">
    <text evidence="1">Belongs to the band 7/mec-2 family.</text>
</comment>
<feature type="domain" description="Band 7" evidence="3">
    <location>
        <begin position="88"/>
        <end position="245"/>
    </location>
</feature>